<proteinExistence type="predicted"/>
<dbReference type="Proteomes" id="UP000255279">
    <property type="component" value="Unassembled WGS sequence"/>
</dbReference>
<organism evidence="1 3">
    <name type="scientific">Moraxella caviae</name>
    <dbReference type="NCBI Taxonomy" id="34060"/>
    <lineage>
        <taxon>Bacteria</taxon>
        <taxon>Pseudomonadati</taxon>
        <taxon>Pseudomonadota</taxon>
        <taxon>Gammaproteobacteria</taxon>
        <taxon>Moraxellales</taxon>
        <taxon>Moraxellaceae</taxon>
        <taxon>Moraxella</taxon>
    </lineage>
</organism>
<dbReference type="STRING" id="34060.B0181_03310"/>
<dbReference type="AlphaFoldDB" id="A0A1T0A6J8"/>
<keyword evidence="3" id="KW-1185">Reference proteome</keyword>
<protein>
    <submittedName>
        <fullName evidence="2">Uncharacterized protein conserved in bacteria</fullName>
    </submittedName>
</protein>
<dbReference type="Proteomes" id="UP000190435">
    <property type="component" value="Unassembled WGS sequence"/>
</dbReference>
<evidence type="ECO:0000313" key="4">
    <source>
        <dbReference type="Proteomes" id="UP000255279"/>
    </source>
</evidence>
<name>A0A1T0A6J8_9GAMM</name>
<sequence length="143" mass="16058">MSFGARQMSFTNHSLASLPKDQRAKALKRSGIVRKTPEQIKAQPLNDELERLKAMKDSDIDFSDIPPLTDEQIAHFKPIKKQVTMRLDSDVILVTGFLVTNSAFQMQNQAGRMKISLLAVTSLNEMVKAGGFFIICIMRFLSI</sequence>
<gene>
    <name evidence="1" type="ORF">B0181_03310</name>
    <name evidence="2" type="ORF">NCTC10293_01534</name>
</gene>
<accession>A0A1T0A6J8</accession>
<evidence type="ECO:0000313" key="2">
    <source>
        <dbReference type="EMBL" id="STZ13954.1"/>
    </source>
</evidence>
<evidence type="ECO:0000313" key="3">
    <source>
        <dbReference type="Proteomes" id="UP000190435"/>
    </source>
</evidence>
<dbReference type="EMBL" id="UGQE01000004">
    <property type="protein sequence ID" value="STZ13954.1"/>
    <property type="molecule type" value="Genomic_DNA"/>
</dbReference>
<dbReference type="EMBL" id="MUXU01000022">
    <property type="protein sequence ID" value="OOR91344.1"/>
    <property type="molecule type" value="Genomic_DNA"/>
</dbReference>
<reference evidence="1 3" key="1">
    <citation type="submission" date="2017-02" db="EMBL/GenBank/DDBJ databases">
        <title>Draft genome sequence of Moraxella caviae CCUG 355 type strain.</title>
        <authorList>
            <person name="Engstrom-Jakobsson H."/>
            <person name="Salva-Serra F."/>
            <person name="Thorell K."/>
            <person name="Gonzales-Siles L."/>
            <person name="Karlsson R."/>
            <person name="Boulund F."/>
            <person name="Engstrand L."/>
            <person name="Moore E."/>
        </authorList>
    </citation>
    <scope>NUCLEOTIDE SEQUENCE [LARGE SCALE GENOMIC DNA]</scope>
    <source>
        <strain evidence="1 3">CCUG 355</strain>
    </source>
</reference>
<evidence type="ECO:0000313" key="1">
    <source>
        <dbReference type="EMBL" id="OOR91344.1"/>
    </source>
</evidence>
<reference evidence="2 4" key="2">
    <citation type="submission" date="2018-06" db="EMBL/GenBank/DDBJ databases">
        <authorList>
            <consortium name="Pathogen Informatics"/>
            <person name="Doyle S."/>
        </authorList>
    </citation>
    <scope>NUCLEOTIDE SEQUENCE [LARGE SCALE GENOMIC DNA]</scope>
    <source>
        <strain evidence="2 4">NCTC10293</strain>
    </source>
</reference>